<evidence type="ECO:0000256" key="5">
    <source>
        <dbReference type="ARBA" id="ARBA00023284"/>
    </source>
</evidence>
<evidence type="ECO:0000256" key="7">
    <source>
        <dbReference type="PIRSR" id="PIRSR000077-1"/>
    </source>
</evidence>
<evidence type="ECO:0000313" key="10">
    <source>
        <dbReference type="EMBL" id="SFT85556.1"/>
    </source>
</evidence>
<evidence type="ECO:0000256" key="3">
    <source>
        <dbReference type="ARBA" id="ARBA00022982"/>
    </source>
</evidence>
<dbReference type="InterPro" id="IPR036249">
    <property type="entry name" value="Thioredoxin-like_sf"/>
</dbReference>
<name>A0A1I7BEB3_9FLAO</name>
<keyword evidence="4 8" id="KW-1015">Disulfide bond</keyword>
<organism evidence="10 11">
    <name type="scientific">Lishizhenia tianjinensis</name>
    <dbReference type="NCBI Taxonomy" id="477690"/>
    <lineage>
        <taxon>Bacteria</taxon>
        <taxon>Pseudomonadati</taxon>
        <taxon>Bacteroidota</taxon>
        <taxon>Flavobacteriia</taxon>
        <taxon>Flavobacteriales</taxon>
        <taxon>Crocinitomicaceae</taxon>
        <taxon>Lishizhenia</taxon>
    </lineage>
</organism>
<dbReference type="PANTHER" id="PTHR45663">
    <property type="entry name" value="GEO12009P1"/>
    <property type="match status" value="1"/>
</dbReference>
<dbReference type="RefSeq" id="WP_090251689.1">
    <property type="nucleotide sequence ID" value="NZ_FPAS01000005.1"/>
</dbReference>
<evidence type="ECO:0000256" key="1">
    <source>
        <dbReference type="ARBA" id="ARBA00008987"/>
    </source>
</evidence>
<dbReference type="OrthoDB" id="9790390at2"/>
<dbReference type="STRING" id="477690.SAMN05216474_2737"/>
<keyword evidence="11" id="KW-1185">Reference proteome</keyword>
<dbReference type="AlphaFoldDB" id="A0A1I7BEB3"/>
<evidence type="ECO:0000256" key="8">
    <source>
        <dbReference type="PIRSR" id="PIRSR000077-4"/>
    </source>
</evidence>
<dbReference type="PANTHER" id="PTHR45663:SF11">
    <property type="entry name" value="GEO12009P1"/>
    <property type="match status" value="1"/>
</dbReference>
<dbReference type="InterPro" id="IPR013766">
    <property type="entry name" value="Thioredoxin_domain"/>
</dbReference>
<dbReference type="CDD" id="cd02947">
    <property type="entry name" value="TRX_family"/>
    <property type="match status" value="1"/>
</dbReference>
<evidence type="ECO:0000259" key="9">
    <source>
        <dbReference type="PROSITE" id="PS51352"/>
    </source>
</evidence>
<dbReference type="PROSITE" id="PS00194">
    <property type="entry name" value="THIOREDOXIN_1"/>
    <property type="match status" value="1"/>
</dbReference>
<dbReference type="NCBIfam" id="TIGR01068">
    <property type="entry name" value="thioredoxin"/>
    <property type="match status" value="1"/>
</dbReference>
<keyword evidence="2" id="KW-0813">Transport</keyword>
<dbReference type="GO" id="GO:0005829">
    <property type="term" value="C:cytosol"/>
    <property type="evidence" value="ECO:0007669"/>
    <property type="project" value="TreeGrafter"/>
</dbReference>
<keyword evidence="3" id="KW-0249">Electron transport</keyword>
<feature type="active site" description="Nucleophile" evidence="7">
    <location>
        <position position="26"/>
    </location>
</feature>
<reference evidence="10 11" key="1">
    <citation type="submission" date="2016-10" db="EMBL/GenBank/DDBJ databases">
        <authorList>
            <person name="de Groot N.N."/>
        </authorList>
    </citation>
    <scope>NUCLEOTIDE SEQUENCE [LARGE SCALE GENOMIC DNA]</scope>
    <source>
        <strain evidence="10 11">CGMCC 1.7005</strain>
    </source>
</reference>
<dbReference type="SUPFAM" id="SSF52833">
    <property type="entry name" value="Thioredoxin-like"/>
    <property type="match status" value="1"/>
</dbReference>
<keyword evidence="5 8" id="KW-0676">Redox-active center</keyword>
<dbReference type="EMBL" id="FPAS01000005">
    <property type="protein sequence ID" value="SFT85556.1"/>
    <property type="molecule type" value="Genomic_DNA"/>
</dbReference>
<sequence>MESFKEIVKGEVPVLVDFHATWCGPCQTMHPVVDDVKNEFGKDLRVLKIDVDKNQALAAKYKIRGVPSFIVFKEGEIAWRGSGVMTRADLSSIIKQSLK</sequence>
<proteinExistence type="inferred from homology"/>
<comment type="similarity">
    <text evidence="1">Belongs to the thioredoxin family.</text>
</comment>
<dbReference type="PROSITE" id="PS51352">
    <property type="entry name" value="THIOREDOXIN_2"/>
    <property type="match status" value="1"/>
</dbReference>
<feature type="domain" description="Thioredoxin" evidence="9">
    <location>
        <begin position="1"/>
        <end position="99"/>
    </location>
</feature>
<dbReference type="InterPro" id="IPR017937">
    <property type="entry name" value="Thioredoxin_CS"/>
</dbReference>
<dbReference type="PIRSF" id="PIRSF000077">
    <property type="entry name" value="Thioredoxin"/>
    <property type="match status" value="1"/>
</dbReference>
<feature type="disulfide bond" description="Redox-active" evidence="8">
    <location>
        <begin position="23"/>
        <end position="26"/>
    </location>
</feature>
<feature type="site" description="Contributes to redox potential value" evidence="7">
    <location>
        <position position="24"/>
    </location>
</feature>
<evidence type="ECO:0000313" key="11">
    <source>
        <dbReference type="Proteomes" id="UP000236454"/>
    </source>
</evidence>
<protein>
    <recommendedName>
        <fullName evidence="6">Thioredoxin</fullName>
    </recommendedName>
</protein>
<evidence type="ECO:0000256" key="2">
    <source>
        <dbReference type="ARBA" id="ARBA00022448"/>
    </source>
</evidence>
<dbReference type="InterPro" id="IPR005746">
    <property type="entry name" value="Thioredoxin"/>
</dbReference>
<dbReference type="PRINTS" id="PR00421">
    <property type="entry name" value="THIOREDOXIN"/>
</dbReference>
<feature type="site" description="Contributes to redox potential value" evidence="7">
    <location>
        <position position="25"/>
    </location>
</feature>
<dbReference type="GO" id="GO:0015035">
    <property type="term" value="F:protein-disulfide reductase activity"/>
    <property type="evidence" value="ECO:0007669"/>
    <property type="project" value="UniProtKB-UniRule"/>
</dbReference>
<evidence type="ECO:0000256" key="4">
    <source>
        <dbReference type="ARBA" id="ARBA00023157"/>
    </source>
</evidence>
<dbReference type="FunFam" id="3.40.30.10:FF:000001">
    <property type="entry name" value="Thioredoxin"/>
    <property type="match status" value="1"/>
</dbReference>
<gene>
    <name evidence="10" type="ORF">SAMN05216474_2737</name>
</gene>
<dbReference type="Gene3D" id="3.40.30.10">
    <property type="entry name" value="Glutaredoxin"/>
    <property type="match status" value="1"/>
</dbReference>
<feature type="site" description="Deprotonates C-terminal active site Cys" evidence="7">
    <location>
        <position position="17"/>
    </location>
</feature>
<dbReference type="Proteomes" id="UP000236454">
    <property type="component" value="Unassembled WGS sequence"/>
</dbReference>
<dbReference type="Pfam" id="PF00085">
    <property type="entry name" value="Thioredoxin"/>
    <property type="match status" value="1"/>
</dbReference>
<accession>A0A1I7BEB3</accession>
<evidence type="ECO:0000256" key="6">
    <source>
        <dbReference type="NCBIfam" id="TIGR01068"/>
    </source>
</evidence>
<feature type="active site" description="Nucleophile" evidence="7">
    <location>
        <position position="23"/>
    </location>
</feature>
<dbReference type="GO" id="GO:0045454">
    <property type="term" value="P:cell redox homeostasis"/>
    <property type="evidence" value="ECO:0007669"/>
    <property type="project" value="TreeGrafter"/>
</dbReference>